<dbReference type="Proteomes" id="UP000095751">
    <property type="component" value="Unassembled WGS sequence"/>
</dbReference>
<feature type="chain" id="PRO_5009192540" evidence="3">
    <location>
        <begin position="21"/>
        <end position="731"/>
    </location>
</feature>
<proteinExistence type="predicted"/>
<keyword evidence="2" id="KW-1133">Transmembrane helix</keyword>
<feature type="compositionally biased region" description="Basic and acidic residues" evidence="1">
    <location>
        <begin position="116"/>
        <end position="129"/>
    </location>
</feature>
<name>A0A1E7F202_9STRA</name>
<feature type="compositionally biased region" description="Acidic residues" evidence="1">
    <location>
        <begin position="538"/>
        <end position="549"/>
    </location>
</feature>
<organism evidence="4 5">
    <name type="scientific">Fragilariopsis cylindrus CCMP1102</name>
    <dbReference type="NCBI Taxonomy" id="635003"/>
    <lineage>
        <taxon>Eukaryota</taxon>
        <taxon>Sar</taxon>
        <taxon>Stramenopiles</taxon>
        <taxon>Ochrophyta</taxon>
        <taxon>Bacillariophyta</taxon>
        <taxon>Bacillariophyceae</taxon>
        <taxon>Bacillariophycidae</taxon>
        <taxon>Bacillariales</taxon>
        <taxon>Bacillariaceae</taxon>
        <taxon>Fragilariopsis</taxon>
    </lineage>
</organism>
<feature type="compositionally biased region" description="Low complexity" evidence="1">
    <location>
        <begin position="435"/>
        <end position="446"/>
    </location>
</feature>
<dbReference type="KEGG" id="fcy:FRACYDRAFT_244475"/>
<dbReference type="CDD" id="cd12087">
    <property type="entry name" value="TM_EGFR-like"/>
    <property type="match status" value="1"/>
</dbReference>
<feature type="compositionally biased region" description="Polar residues" evidence="1">
    <location>
        <begin position="167"/>
        <end position="178"/>
    </location>
</feature>
<evidence type="ECO:0000256" key="3">
    <source>
        <dbReference type="SAM" id="SignalP"/>
    </source>
</evidence>
<feature type="compositionally biased region" description="Low complexity" evidence="1">
    <location>
        <begin position="95"/>
        <end position="109"/>
    </location>
</feature>
<gene>
    <name evidence="4" type="ORF">FRACYDRAFT_244475</name>
</gene>
<dbReference type="InParanoid" id="A0A1E7F202"/>
<feature type="region of interest" description="Disordered" evidence="1">
    <location>
        <begin position="432"/>
        <end position="452"/>
    </location>
</feature>
<evidence type="ECO:0000313" key="4">
    <source>
        <dbReference type="EMBL" id="OEU12218.1"/>
    </source>
</evidence>
<feature type="compositionally biased region" description="Polar residues" evidence="1">
    <location>
        <begin position="23"/>
        <end position="37"/>
    </location>
</feature>
<keyword evidence="5" id="KW-1185">Reference proteome</keyword>
<keyword evidence="2" id="KW-0472">Membrane</keyword>
<feature type="region of interest" description="Disordered" evidence="1">
    <location>
        <begin position="18"/>
        <end position="37"/>
    </location>
</feature>
<feature type="compositionally biased region" description="Pro residues" evidence="1">
    <location>
        <begin position="550"/>
        <end position="559"/>
    </location>
</feature>
<evidence type="ECO:0000256" key="2">
    <source>
        <dbReference type="SAM" id="Phobius"/>
    </source>
</evidence>
<feature type="compositionally biased region" description="Acidic residues" evidence="1">
    <location>
        <begin position="565"/>
        <end position="583"/>
    </location>
</feature>
<dbReference type="EMBL" id="KV784365">
    <property type="protein sequence ID" value="OEU12218.1"/>
    <property type="molecule type" value="Genomic_DNA"/>
</dbReference>
<feature type="signal peptide" evidence="3">
    <location>
        <begin position="1"/>
        <end position="20"/>
    </location>
</feature>
<keyword evidence="3" id="KW-0732">Signal</keyword>
<feature type="region of interest" description="Disordered" evidence="1">
    <location>
        <begin position="146"/>
        <end position="178"/>
    </location>
</feature>
<feature type="compositionally biased region" description="Low complexity" evidence="1">
    <location>
        <begin position="146"/>
        <end position="166"/>
    </location>
</feature>
<feature type="transmembrane region" description="Helical" evidence="2">
    <location>
        <begin position="460"/>
        <end position="484"/>
    </location>
</feature>
<evidence type="ECO:0000313" key="5">
    <source>
        <dbReference type="Proteomes" id="UP000095751"/>
    </source>
</evidence>
<reference evidence="4 5" key="1">
    <citation type="submission" date="2016-09" db="EMBL/GenBank/DDBJ databases">
        <title>Extensive genetic diversity and differential bi-allelic expression allows diatom success in the polar Southern Ocean.</title>
        <authorList>
            <consortium name="DOE Joint Genome Institute"/>
            <person name="Mock T."/>
            <person name="Otillar R.P."/>
            <person name="Strauss J."/>
            <person name="Dupont C."/>
            <person name="Frickenhaus S."/>
            <person name="Maumus F."/>
            <person name="Mcmullan M."/>
            <person name="Sanges R."/>
            <person name="Schmutz J."/>
            <person name="Toseland A."/>
            <person name="Valas R."/>
            <person name="Veluchamy A."/>
            <person name="Ward B.J."/>
            <person name="Allen A."/>
            <person name="Barry K."/>
            <person name="Falciatore A."/>
            <person name="Ferrante M."/>
            <person name="Fortunato A.E."/>
            <person name="Gloeckner G."/>
            <person name="Gruber A."/>
            <person name="Hipkin R."/>
            <person name="Janech M."/>
            <person name="Kroth P."/>
            <person name="Leese F."/>
            <person name="Lindquist E."/>
            <person name="Lyon B.R."/>
            <person name="Martin J."/>
            <person name="Mayer C."/>
            <person name="Parker M."/>
            <person name="Quesneville H."/>
            <person name="Raymond J."/>
            <person name="Uhlig C."/>
            <person name="Valentin K.U."/>
            <person name="Worden A.Z."/>
            <person name="Armbrust E.V."/>
            <person name="Bowler C."/>
            <person name="Green B."/>
            <person name="Moulton V."/>
            <person name="Van Oosterhout C."/>
            <person name="Grigoriev I."/>
        </authorList>
    </citation>
    <scope>NUCLEOTIDE SEQUENCE [LARGE SCALE GENOMIC DNA]</scope>
    <source>
        <strain evidence="4 5">CCMP1102</strain>
    </source>
</reference>
<accession>A0A1E7F202</accession>
<keyword evidence="2" id="KW-0812">Transmembrane</keyword>
<evidence type="ECO:0000256" key="1">
    <source>
        <dbReference type="SAM" id="MobiDB-lite"/>
    </source>
</evidence>
<dbReference type="AlphaFoldDB" id="A0A1E7F202"/>
<feature type="region of interest" description="Disordered" evidence="1">
    <location>
        <begin position="514"/>
        <end position="592"/>
    </location>
</feature>
<sequence length="731" mass="81017">MTTAVVLSVFILSNASKVGASRGQPQKIRTTQPQRRVRGSSNIGFVNQRRSTTAGKMNSIPAAAGLDYRLGGEASGMLPDDLWFLTDNDNDNDNNENYNDQNQNRNQLNPKHYQKSPKEDKTTGFFGKENKVDGTATTVAAAVGVDGASNGADNDSSSNSNNNNNNELETSNDINSDNIAEEDVVVDPSSTSTSTTTNNDLVCTAVESQQQNQQSLSEVDNEVATTTTTTSTTVFLVDVSVAYHTDKVTETMIETYLNVVNIPVALWISGCKEKAKMKLEYQQQQQVQQLIDADPSVRRRRKRNLIVQMEEGGITAKTIVAYSEVESWENNGPCGDVDNSSLATSSWTSSSGFLCQQKFTSRVHIVSIDNNSPADDDDDDDELRNQIIDTFNMFLQSLVEDQVGMIGVELLDDEMRVVNNEDDGEEIVQLEIDESNSSSSSSSNSNTKNDEDSLKLHRTTIIACSITAVGLLMSILLIGLIFIYKRRQKRIDHIPYFSFASTRRHVPFEDEIGTEEGTAFADDDDNDKDLTKNMINGDDLDLDSDDDGDIPPPPPPPAPTGDSDTSSEDFTDSDDDVFNDEDNNNTLVSFEGERPSEEALFLTNDAELFRLNHPFIDESNNDEQQKRLHVCSAATCQYCEERRQLGVINPPKAPAAFISVTPMMMVRSPSTMTEPRILRTPLVDAALKRQYALGDSMDLYKIDNFVPFFWSKNNNKCFDLRCSIKTKMEII</sequence>
<feature type="region of interest" description="Disordered" evidence="1">
    <location>
        <begin position="85"/>
        <end position="129"/>
    </location>
</feature>
<protein>
    <submittedName>
        <fullName evidence="4">Uncharacterized protein</fullName>
    </submittedName>
</protein>